<dbReference type="Proteomes" id="UP001175228">
    <property type="component" value="Unassembled WGS sequence"/>
</dbReference>
<sequence length="84" mass="9538">MASFIQLVFRAIWAFISSAFFPSMGTRPILPTHTPTTTTPVKSEPQSPSQQHSLLQPIRTQPPKQKIVKIAQVIDRSRKISYYL</sequence>
<keyword evidence="4" id="KW-1185">Reference proteome</keyword>
<gene>
    <name evidence="3" type="ORF">EDD18DRAFT_1170829</name>
</gene>
<evidence type="ECO:0000313" key="3">
    <source>
        <dbReference type="EMBL" id="KAK0495145.1"/>
    </source>
</evidence>
<feature type="region of interest" description="Disordered" evidence="1">
    <location>
        <begin position="28"/>
        <end position="58"/>
    </location>
</feature>
<comment type="caution">
    <text evidence="3">The sequence shown here is derived from an EMBL/GenBank/DDBJ whole genome shotgun (WGS) entry which is preliminary data.</text>
</comment>
<feature type="signal peptide" evidence="2">
    <location>
        <begin position="1"/>
        <end position="18"/>
    </location>
</feature>
<organism evidence="3 4">
    <name type="scientific">Armillaria luteobubalina</name>
    <dbReference type="NCBI Taxonomy" id="153913"/>
    <lineage>
        <taxon>Eukaryota</taxon>
        <taxon>Fungi</taxon>
        <taxon>Dikarya</taxon>
        <taxon>Basidiomycota</taxon>
        <taxon>Agaricomycotina</taxon>
        <taxon>Agaricomycetes</taxon>
        <taxon>Agaricomycetidae</taxon>
        <taxon>Agaricales</taxon>
        <taxon>Marasmiineae</taxon>
        <taxon>Physalacriaceae</taxon>
        <taxon>Armillaria</taxon>
    </lineage>
</organism>
<accession>A0AA39Q2X5</accession>
<evidence type="ECO:0000256" key="1">
    <source>
        <dbReference type="SAM" id="MobiDB-lite"/>
    </source>
</evidence>
<feature type="compositionally biased region" description="Low complexity" evidence="1">
    <location>
        <begin position="28"/>
        <end position="57"/>
    </location>
</feature>
<evidence type="ECO:0000313" key="4">
    <source>
        <dbReference type="Proteomes" id="UP001175228"/>
    </source>
</evidence>
<evidence type="ECO:0008006" key="5">
    <source>
        <dbReference type="Google" id="ProtNLM"/>
    </source>
</evidence>
<protein>
    <recommendedName>
        <fullName evidence="5">Secreted protein</fullName>
    </recommendedName>
</protein>
<dbReference type="AlphaFoldDB" id="A0AA39Q2X5"/>
<name>A0AA39Q2X5_9AGAR</name>
<proteinExistence type="predicted"/>
<reference evidence="3" key="1">
    <citation type="submission" date="2023-06" db="EMBL/GenBank/DDBJ databases">
        <authorList>
            <consortium name="Lawrence Berkeley National Laboratory"/>
            <person name="Ahrendt S."/>
            <person name="Sahu N."/>
            <person name="Indic B."/>
            <person name="Wong-Bajracharya J."/>
            <person name="Merenyi Z."/>
            <person name="Ke H.-M."/>
            <person name="Monk M."/>
            <person name="Kocsube S."/>
            <person name="Drula E."/>
            <person name="Lipzen A."/>
            <person name="Balint B."/>
            <person name="Henrissat B."/>
            <person name="Andreopoulos B."/>
            <person name="Martin F.M."/>
            <person name="Harder C.B."/>
            <person name="Rigling D."/>
            <person name="Ford K.L."/>
            <person name="Foster G.D."/>
            <person name="Pangilinan J."/>
            <person name="Papanicolaou A."/>
            <person name="Barry K."/>
            <person name="LaButti K."/>
            <person name="Viragh M."/>
            <person name="Koriabine M."/>
            <person name="Yan M."/>
            <person name="Riley R."/>
            <person name="Champramary S."/>
            <person name="Plett K.L."/>
            <person name="Tsai I.J."/>
            <person name="Slot J."/>
            <person name="Sipos G."/>
            <person name="Plett J."/>
            <person name="Nagy L.G."/>
            <person name="Grigoriev I.V."/>
        </authorList>
    </citation>
    <scope>NUCLEOTIDE SEQUENCE</scope>
    <source>
        <strain evidence="3">HWK02</strain>
    </source>
</reference>
<dbReference type="EMBL" id="JAUEPU010000018">
    <property type="protein sequence ID" value="KAK0495145.1"/>
    <property type="molecule type" value="Genomic_DNA"/>
</dbReference>
<feature type="chain" id="PRO_5041335393" description="Secreted protein" evidence="2">
    <location>
        <begin position="19"/>
        <end position="84"/>
    </location>
</feature>
<keyword evidence="2" id="KW-0732">Signal</keyword>
<evidence type="ECO:0000256" key="2">
    <source>
        <dbReference type="SAM" id="SignalP"/>
    </source>
</evidence>